<dbReference type="SMART" id="SM00534">
    <property type="entry name" value="MUTSac"/>
    <property type="match status" value="1"/>
</dbReference>
<dbReference type="Gene3D" id="1.10.1420.10">
    <property type="match status" value="2"/>
</dbReference>
<evidence type="ECO:0000256" key="2">
    <source>
        <dbReference type="ARBA" id="ARBA00022741"/>
    </source>
</evidence>
<dbReference type="GO" id="GO:0030983">
    <property type="term" value="F:mismatched DNA binding"/>
    <property type="evidence" value="ECO:0007669"/>
    <property type="project" value="InterPro"/>
</dbReference>
<feature type="domain" description="DNA mismatch repair proteins mutS family" evidence="7">
    <location>
        <begin position="624"/>
        <end position="640"/>
    </location>
</feature>
<dbReference type="EMBL" id="JAKWFO010000001">
    <property type="protein sequence ID" value="KAI9639383.1"/>
    <property type="molecule type" value="Genomic_DNA"/>
</dbReference>
<evidence type="ECO:0000256" key="5">
    <source>
        <dbReference type="ARBA" id="ARBA00023254"/>
    </source>
</evidence>
<feature type="compositionally biased region" description="Polar residues" evidence="6">
    <location>
        <begin position="1"/>
        <end position="16"/>
    </location>
</feature>
<accession>A0AA38HD85</accession>
<name>A0AA38HD85_9TREE</name>
<keyword evidence="9" id="KW-1185">Reference proteome</keyword>
<dbReference type="InterPro" id="IPR036678">
    <property type="entry name" value="MutS_con_dom_sf"/>
</dbReference>
<keyword evidence="5" id="KW-0469">Meiosis</keyword>
<dbReference type="InterPro" id="IPR027417">
    <property type="entry name" value="P-loop_NTPase"/>
</dbReference>
<evidence type="ECO:0000259" key="7">
    <source>
        <dbReference type="PROSITE" id="PS00486"/>
    </source>
</evidence>
<evidence type="ECO:0000313" key="8">
    <source>
        <dbReference type="EMBL" id="KAI9639383.1"/>
    </source>
</evidence>
<evidence type="ECO:0000313" key="9">
    <source>
        <dbReference type="Proteomes" id="UP001164286"/>
    </source>
</evidence>
<dbReference type="SMART" id="SM00533">
    <property type="entry name" value="MUTSd"/>
    <property type="match status" value="1"/>
</dbReference>
<feature type="region of interest" description="Disordered" evidence="6">
    <location>
        <begin position="1"/>
        <end position="25"/>
    </location>
</feature>
<dbReference type="PROSITE" id="PS00486">
    <property type="entry name" value="DNA_MISMATCH_REPAIR_2"/>
    <property type="match status" value="1"/>
</dbReference>
<evidence type="ECO:0000256" key="3">
    <source>
        <dbReference type="ARBA" id="ARBA00022840"/>
    </source>
</evidence>
<protein>
    <submittedName>
        <fullName evidence="8">Muts domain V-domain-containing protein</fullName>
    </submittedName>
</protein>
<dbReference type="Pfam" id="PF00488">
    <property type="entry name" value="MutS_V"/>
    <property type="match status" value="1"/>
</dbReference>
<dbReference type="Gene3D" id="3.40.50.300">
    <property type="entry name" value="P-loop containing nucleotide triphosphate hydrolases"/>
    <property type="match status" value="1"/>
</dbReference>
<dbReference type="PANTHER" id="PTHR11361:SF21">
    <property type="entry name" value="MUTS PROTEIN HOMOLOG 4"/>
    <property type="match status" value="1"/>
</dbReference>
<dbReference type="PIRSF" id="PIRSF037677">
    <property type="entry name" value="DNA_mis_repair_Msh6"/>
    <property type="match status" value="1"/>
</dbReference>
<sequence length="786" mass="85009">MSTATGGIARNNTSRGAPTRASGRASTVAEDGLDYTVAIIQGRGNGSEIGIAAISTATARVVLTQIADDISFRKTLQQLMICHPLTAILPPISGDDQLAMAIEEEFSIEPLTAARNLWNRDEGLRVLQDLSAKDEQHASTLMTASDKYLTLCALSALFKWLEGKGITFGRNSVSMKFENPEDTVFIDAETVRNLELVSNQLSNKTTNTLFGLLNTCYTPMGARLLRSNIIHPFRAQQALENRLDAVEGAPLQNVANVELLQDESLLDSIRRELAQLAKIDFEAILGKMMQVPKSNETAGMFEQRVTHMLQIRTLIMGVGRVGEILAPATAPLLQSTGNTLRNEEVRRLAGYIGGHLVDDAHLKKASRGQAARNIKLFAVRSEVVPLLGVARKTFSENDMDIRDLLRDVSNWTDTGYRFSTLTADADALPNESINVERGPKRTRFATSDLLKRNSRMMAAQADIFSISAQVVSRMISEIGGHVGLLHSCCDSLSVIDVISSYANISQGRACTRPVFGRTIAINEGRHPILDRLLGAGECVSNNVFAADGTSNFQLIQGANMSGKSTFLRQIGLLTIQATIGCFIMIPDAILTRLSNDDCPEKCLSTFASEMATSSMILGMATSGSLVIIDELGRGTSPAEGVGLAHAIGEELTRKKAMTFFSTHFHVLPTTLSTHRGLVSMHLAVQSTGGDEFNAVFQYKVVQGPVPASHYGLELAKLAALPPSVLTKAKTIAHHLADQDEEGKKNDGATRIAARRRALLEASRPAISLTLASTEVVDTRSIQASRQ</sequence>
<dbReference type="SUPFAM" id="SSF52540">
    <property type="entry name" value="P-loop containing nucleoside triphosphate hydrolases"/>
    <property type="match status" value="1"/>
</dbReference>
<dbReference type="GO" id="GO:0005634">
    <property type="term" value="C:nucleus"/>
    <property type="evidence" value="ECO:0007669"/>
    <property type="project" value="TreeGrafter"/>
</dbReference>
<dbReference type="SUPFAM" id="SSF48334">
    <property type="entry name" value="DNA repair protein MutS, domain III"/>
    <property type="match status" value="1"/>
</dbReference>
<dbReference type="PANTHER" id="PTHR11361">
    <property type="entry name" value="DNA MISMATCH REPAIR PROTEIN MUTS FAMILY MEMBER"/>
    <property type="match status" value="1"/>
</dbReference>
<dbReference type="GO" id="GO:0140664">
    <property type="term" value="F:ATP-dependent DNA damage sensor activity"/>
    <property type="evidence" value="ECO:0007669"/>
    <property type="project" value="InterPro"/>
</dbReference>
<reference evidence="8" key="1">
    <citation type="journal article" date="2022" name="G3 (Bethesda)">
        <title>High quality genome of the basidiomycete yeast Dioszegia hungarica PDD-24b-2 isolated from cloud water.</title>
        <authorList>
            <person name="Jarrige D."/>
            <person name="Haridas S."/>
            <person name="Bleykasten-Grosshans C."/>
            <person name="Joly M."/>
            <person name="Nadalig T."/>
            <person name="Sancelme M."/>
            <person name="Vuilleumier S."/>
            <person name="Grigoriev I.V."/>
            <person name="Amato P."/>
            <person name="Bringel F."/>
        </authorList>
    </citation>
    <scope>NUCLEOTIDE SEQUENCE</scope>
    <source>
        <strain evidence="8">PDD-24b-2</strain>
    </source>
</reference>
<evidence type="ECO:0000256" key="6">
    <source>
        <dbReference type="SAM" id="MobiDB-lite"/>
    </source>
</evidence>
<comment type="caution">
    <text evidence="8">The sequence shown here is derived from an EMBL/GenBank/DDBJ whole genome shotgun (WGS) entry which is preliminary data.</text>
</comment>
<dbReference type="RefSeq" id="XP_052949160.1">
    <property type="nucleotide sequence ID" value="XM_053090726.1"/>
</dbReference>
<dbReference type="Proteomes" id="UP001164286">
    <property type="component" value="Unassembled WGS sequence"/>
</dbReference>
<dbReference type="GO" id="GO:0005524">
    <property type="term" value="F:ATP binding"/>
    <property type="evidence" value="ECO:0007669"/>
    <property type="project" value="UniProtKB-KW"/>
</dbReference>
<dbReference type="GO" id="GO:0006298">
    <property type="term" value="P:mismatch repair"/>
    <property type="evidence" value="ECO:0007669"/>
    <property type="project" value="InterPro"/>
</dbReference>
<evidence type="ECO:0000256" key="4">
    <source>
        <dbReference type="ARBA" id="ARBA00023125"/>
    </source>
</evidence>
<organism evidence="8 9">
    <name type="scientific">Dioszegia hungarica</name>
    <dbReference type="NCBI Taxonomy" id="4972"/>
    <lineage>
        <taxon>Eukaryota</taxon>
        <taxon>Fungi</taxon>
        <taxon>Dikarya</taxon>
        <taxon>Basidiomycota</taxon>
        <taxon>Agaricomycotina</taxon>
        <taxon>Tremellomycetes</taxon>
        <taxon>Tremellales</taxon>
        <taxon>Bulleribasidiaceae</taxon>
        <taxon>Dioszegia</taxon>
    </lineage>
</organism>
<dbReference type="InterPro" id="IPR017261">
    <property type="entry name" value="DNA_mismatch_repair_MutS/MSH"/>
</dbReference>
<dbReference type="Pfam" id="PF05192">
    <property type="entry name" value="MutS_III"/>
    <property type="match status" value="1"/>
</dbReference>
<keyword evidence="2" id="KW-0547">Nucleotide-binding</keyword>
<proteinExistence type="inferred from homology"/>
<dbReference type="GO" id="GO:0007131">
    <property type="term" value="P:reciprocal meiotic recombination"/>
    <property type="evidence" value="ECO:0007669"/>
    <property type="project" value="TreeGrafter"/>
</dbReference>
<gene>
    <name evidence="8" type="ORF">MKK02DRAFT_39683</name>
</gene>
<evidence type="ECO:0000256" key="1">
    <source>
        <dbReference type="ARBA" id="ARBA00006271"/>
    </source>
</evidence>
<comment type="similarity">
    <text evidence="1">Belongs to the DNA mismatch repair MutS family.</text>
</comment>
<keyword evidence="3" id="KW-0067">ATP-binding</keyword>
<dbReference type="InterPro" id="IPR000432">
    <property type="entry name" value="DNA_mismatch_repair_MutS_C"/>
</dbReference>
<keyword evidence="4" id="KW-0238">DNA-binding</keyword>
<dbReference type="InterPro" id="IPR036187">
    <property type="entry name" value="DNA_mismatch_repair_MutS_sf"/>
</dbReference>
<dbReference type="GeneID" id="77729931"/>
<dbReference type="AlphaFoldDB" id="A0AA38HD85"/>
<dbReference type="InterPro" id="IPR007696">
    <property type="entry name" value="DNA_mismatch_repair_MutS_core"/>
</dbReference>
<dbReference type="Gene3D" id="3.30.420.110">
    <property type="entry name" value="MutS, connector domain"/>
    <property type="match status" value="1"/>
</dbReference>
<dbReference type="InterPro" id="IPR045076">
    <property type="entry name" value="MutS"/>
</dbReference>